<evidence type="ECO:0008006" key="5">
    <source>
        <dbReference type="Google" id="ProtNLM"/>
    </source>
</evidence>
<dbReference type="Proteomes" id="UP000178759">
    <property type="component" value="Unassembled WGS sequence"/>
</dbReference>
<dbReference type="AlphaFoldDB" id="A0A1F6AFW1"/>
<evidence type="ECO:0000256" key="1">
    <source>
        <dbReference type="SAM" id="MobiDB-lite"/>
    </source>
</evidence>
<feature type="region of interest" description="Disordered" evidence="1">
    <location>
        <begin position="60"/>
        <end position="79"/>
    </location>
</feature>
<gene>
    <name evidence="3" type="ORF">A3A79_00370</name>
</gene>
<organism evidence="3 4">
    <name type="scientific">Candidatus Gottesmanbacteria bacterium RIFCSPLOWO2_01_FULL_43_11b</name>
    <dbReference type="NCBI Taxonomy" id="1798392"/>
    <lineage>
        <taxon>Bacteria</taxon>
        <taxon>Candidatus Gottesmaniibacteriota</taxon>
    </lineage>
</organism>
<name>A0A1F6AFW1_9BACT</name>
<proteinExistence type="predicted"/>
<feature type="compositionally biased region" description="Gly residues" evidence="1">
    <location>
        <begin position="128"/>
        <end position="148"/>
    </location>
</feature>
<evidence type="ECO:0000313" key="4">
    <source>
        <dbReference type="Proteomes" id="UP000178759"/>
    </source>
</evidence>
<dbReference type="STRING" id="1798392.A3A79_00370"/>
<sequence>MKFFLSIISFLLAGYFFATAIHADEFIIEGNADGSENSINFESSSQTNVTQSNQMDVNNQVDADANTGGNNTDGGSVETGDASVWVQIKNFFNWNQADVDDCCPEGVTPTPTVYDPGKPTPTPTTAPGVGGPGPSNGDGGNGGGGNGGGGGAGEVLGLSAAAGEPTTEILFYTLGALCLALGGAMLRQPKNLLS</sequence>
<dbReference type="EMBL" id="MFJV01000001">
    <property type="protein sequence ID" value="OGG23648.1"/>
    <property type="molecule type" value="Genomic_DNA"/>
</dbReference>
<feature type="signal peptide" evidence="2">
    <location>
        <begin position="1"/>
        <end position="23"/>
    </location>
</feature>
<feature type="chain" id="PRO_5009522975" description="Gram-positive cocci surface proteins LPxTG domain-containing protein" evidence="2">
    <location>
        <begin position="24"/>
        <end position="194"/>
    </location>
</feature>
<keyword evidence="2" id="KW-0732">Signal</keyword>
<comment type="caution">
    <text evidence="3">The sequence shown here is derived from an EMBL/GenBank/DDBJ whole genome shotgun (WGS) entry which is preliminary data.</text>
</comment>
<evidence type="ECO:0000313" key="3">
    <source>
        <dbReference type="EMBL" id="OGG23648.1"/>
    </source>
</evidence>
<reference evidence="3 4" key="1">
    <citation type="journal article" date="2016" name="Nat. Commun.">
        <title>Thousands of microbial genomes shed light on interconnected biogeochemical processes in an aquifer system.</title>
        <authorList>
            <person name="Anantharaman K."/>
            <person name="Brown C.T."/>
            <person name="Hug L.A."/>
            <person name="Sharon I."/>
            <person name="Castelle C.J."/>
            <person name="Probst A.J."/>
            <person name="Thomas B.C."/>
            <person name="Singh A."/>
            <person name="Wilkins M.J."/>
            <person name="Karaoz U."/>
            <person name="Brodie E.L."/>
            <person name="Williams K.H."/>
            <person name="Hubbard S.S."/>
            <person name="Banfield J.F."/>
        </authorList>
    </citation>
    <scope>NUCLEOTIDE SEQUENCE [LARGE SCALE GENOMIC DNA]</scope>
</reference>
<evidence type="ECO:0000256" key="2">
    <source>
        <dbReference type="SAM" id="SignalP"/>
    </source>
</evidence>
<protein>
    <recommendedName>
        <fullName evidence="5">Gram-positive cocci surface proteins LPxTG domain-containing protein</fullName>
    </recommendedName>
</protein>
<feature type="compositionally biased region" description="Low complexity" evidence="1">
    <location>
        <begin position="62"/>
        <end position="75"/>
    </location>
</feature>
<accession>A0A1F6AFW1</accession>
<feature type="region of interest" description="Disordered" evidence="1">
    <location>
        <begin position="108"/>
        <end position="148"/>
    </location>
</feature>